<keyword evidence="3" id="KW-1185">Reference proteome</keyword>
<protein>
    <recommendedName>
        <fullName evidence="1">F-box domain-containing protein</fullName>
    </recommendedName>
</protein>
<evidence type="ECO:0000259" key="1">
    <source>
        <dbReference type="Pfam" id="PF12937"/>
    </source>
</evidence>
<dbReference type="EMBL" id="JARKIF010000004">
    <property type="protein sequence ID" value="KAJ7641108.1"/>
    <property type="molecule type" value="Genomic_DNA"/>
</dbReference>
<accession>A0AAD7C773</accession>
<dbReference type="Pfam" id="PF12937">
    <property type="entry name" value="F-box-like"/>
    <property type="match status" value="1"/>
</dbReference>
<evidence type="ECO:0000313" key="3">
    <source>
        <dbReference type="Proteomes" id="UP001221142"/>
    </source>
</evidence>
<reference evidence="2" key="1">
    <citation type="submission" date="2023-03" db="EMBL/GenBank/DDBJ databases">
        <title>Massive genome expansion in bonnet fungi (Mycena s.s.) driven by repeated elements and novel gene families across ecological guilds.</title>
        <authorList>
            <consortium name="Lawrence Berkeley National Laboratory"/>
            <person name="Harder C.B."/>
            <person name="Miyauchi S."/>
            <person name="Viragh M."/>
            <person name="Kuo A."/>
            <person name="Thoen E."/>
            <person name="Andreopoulos B."/>
            <person name="Lu D."/>
            <person name="Skrede I."/>
            <person name="Drula E."/>
            <person name="Henrissat B."/>
            <person name="Morin E."/>
            <person name="Kohler A."/>
            <person name="Barry K."/>
            <person name="LaButti K."/>
            <person name="Morin E."/>
            <person name="Salamov A."/>
            <person name="Lipzen A."/>
            <person name="Mereny Z."/>
            <person name="Hegedus B."/>
            <person name="Baldrian P."/>
            <person name="Stursova M."/>
            <person name="Weitz H."/>
            <person name="Taylor A."/>
            <person name="Grigoriev I.V."/>
            <person name="Nagy L.G."/>
            <person name="Martin F."/>
            <person name="Kauserud H."/>
        </authorList>
    </citation>
    <scope>NUCLEOTIDE SEQUENCE</scope>
    <source>
        <strain evidence="2">9284</strain>
    </source>
</reference>
<comment type="caution">
    <text evidence="2">The sequence shown here is derived from an EMBL/GenBank/DDBJ whole genome shotgun (WGS) entry which is preliminary data.</text>
</comment>
<dbReference type="Gene3D" id="1.20.1280.50">
    <property type="match status" value="1"/>
</dbReference>
<dbReference type="Proteomes" id="UP001221142">
    <property type="component" value="Unassembled WGS sequence"/>
</dbReference>
<organism evidence="2 3">
    <name type="scientific">Roridomyces roridus</name>
    <dbReference type="NCBI Taxonomy" id="1738132"/>
    <lineage>
        <taxon>Eukaryota</taxon>
        <taxon>Fungi</taxon>
        <taxon>Dikarya</taxon>
        <taxon>Basidiomycota</taxon>
        <taxon>Agaricomycotina</taxon>
        <taxon>Agaricomycetes</taxon>
        <taxon>Agaricomycetidae</taxon>
        <taxon>Agaricales</taxon>
        <taxon>Marasmiineae</taxon>
        <taxon>Mycenaceae</taxon>
        <taxon>Roridomyces</taxon>
    </lineage>
</organism>
<dbReference type="Gene3D" id="3.80.10.10">
    <property type="entry name" value="Ribonuclease Inhibitor"/>
    <property type="match status" value="1"/>
</dbReference>
<dbReference type="AlphaFoldDB" id="A0AAD7C773"/>
<dbReference type="InterPro" id="IPR032675">
    <property type="entry name" value="LRR_dom_sf"/>
</dbReference>
<evidence type="ECO:0000313" key="2">
    <source>
        <dbReference type="EMBL" id="KAJ7641108.1"/>
    </source>
</evidence>
<dbReference type="InterPro" id="IPR001810">
    <property type="entry name" value="F-box_dom"/>
</dbReference>
<feature type="domain" description="F-box" evidence="1">
    <location>
        <begin position="105"/>
        <end position="166"/>
    </location>
</feature>
<gene>
    <name evidence="2" type="ORF">FB45DRAFT_899448</name>
</gene>
<proteinExistence type="predicted"/>
<sequence>MATSNCPTCSFQSFVPQQFLSEQKVAHFRDLLRAHGEPPDSLKSTVAEITTELQRYSAELSRCDTELARLHAARVAVARERSTVAAECAAIMSFSQICVGFQAPIRRLPVEILLKIFQISSKPYANTRTLWTRNHRAALAPLFTLSQVCARWHDVVMHNASLWTTVEIPHGLWNTHFLHPGAPEKMMLSLVTRAGQLPLDVVLSDYTEGPLSSALELLMDQSHRWKSAVLLKRAADPHRLSKQSMPLLESLELRCNGFQVEAPHRNQKADFLTAAPKLTRLVVSGALLSTIPTNLKQLHTLECVAVGMSIVAVLPLLSGLSAGATCRLELVVGLVPSRLILHPTSSDIHTLAVEFSSPPFDSVASSLVKGLTLPRLQTLAFRSTHTISWPHAPFLALSSRSSFSEHLISLDLSRFAITPAELIEFVSSLRVLKRLEIADGRPEVESGRGRGESLLTDAVLSNLTSHSNSLALPSLRRFTCHESRLAFTDSVLLDFISSRCPSDGAPAFECSVFWLGEYQRDLDSDVEAQLRELKGDGALVWAFAAEKTEEQG</sequence>
<dbReference type="SUPFAM" id="SSF52047">
    <property type="entry name" value="RNI-like"/>
    <property type="match status" value="1"/>
</dbReference>
<name>A0AAD7C773_9AGAR</name>